<comment type="similarity">
    <text evidence="1">Belongs to the ustYa family.</text>
</comment>
<dbReference type="AlphaFoldDB" id="A0AA39QTK8"/>
<dbReference type="Pfam" id="PF11807">
    <property type="entry name" value="UstYa"/>
    <property type="match status" value="1"/>
</dbReference>
<keyword evidence="2" id="KW-0472">Membrane</keyword>
<keyword evidence="2" id="KW-0812">Transmembrane</keyword>
<keyword evidence="2" id="KW-1133">Transmembrane helix</keyword>
<dbReference type="GO" id="GO:0043386">
    <property type="term" value="P:mycotoxin biosynthetic process"/>
    <property type="evidence" value="ECO:0007669"/>
    <property type="project" value="InterPro"/>
</dbReference>
<gene>
    <name evidence="3" type="ORF">JMJ35_008353</name>
</gene>
<evidence type="ECO:0000256" key="1">
    <source>
        <dbReference type="ARBA" id="ARBA00035112"/>
    </source>
</evidence>
<evidence type="ECO:0000256" key="2">
    <source>
        <dbReference type="SAM" id="Phobius"/>
    </source>
</evidence>
<dbReference type="Proteomes" id="UP001166286">
    <property type="component" value="Unassembled WGS sequence"/>
</dbReference>
<accession>A0AA39QTK8</accession>
<dbReference type="InterPro" id="IPR021765">
    <property type="entry name" value="UstYa-like"/>
</dbReference>
<dbReference type="PANTHER" id="PTHR33365:SF12">
    <property type="entry name" value="TAT PATHWAY SIGNAL SEQUENCE"/>
    <property type="match status" value="1"/>
</dbReference>
<evidence type="ECO:0008006" key="5">
    <source>
        <dbReference type="Google" id="ProtNLM"/>
    </source>
</evidence>
<sequence>MTKAETEPFDPEDKWDVLSSAAYARDQRTIPKAWLAMNITFLTLSAILFGLSLRGGAGGACISHAQSSIGIYSPLAMIKEPQRVWIDAEINTTSVFKGAPSDEVDEAWSRISDVPDFSVSNAELQLANMSSIELYGMPDRHLVQFDVFHNLHCLNYLRKSIYMDYYREKLHHSGISHLDHADHCIDIIRQSLQCHSDTTMLGFEWRPQFSLPAPIFSAVHNCPANFQKLTDWMWDHGENLKEYIVKQSE</sequence>
<proteinExistence type="inferred from homology"/>
<protein>
    <recommendedName>
        <fullName evidence="5">Tat pathway signal sequence</fullName>
    </recommendedName>
</protein>
<dbReference type="EMBL" id="JAFEKC020000019">
    <property type="protein sequence ID" value="KAK0508982.1"/>
    <property type="molecule type" value="Genomic_DNA"/>
</dbReference>
<feature type="transmembrane region" description="Helical" evidence="2">
    <location>
        <begin position="33"/>
        <end position="53"/>
    </location>
</feature>
<comment type="caution">
    <text evidence="3">The sequence shown here is derived from an EMBL/GenBank/DDBJ whole genome shotgun (WGS) entry which is preliminary data.</text>
</comment>
<reference evidence="3" key="1">
    <citation type="submission" date="2023-03" db="EMBL/GenBank/DDBJ databases">
        <title>Complete genome of Cladonia borealis.</title>
        <authorList>
            <person name="Park H."/>
        </authorList>
    </citation>
    <scope>NUCLEOTIDE SEQUENCE</scope>
    <source>
        <strain evidence="3">ANT050790</strain>
    </source>
</reference>
<evidence type="ECO:0000313" key="4">
    <source>
        <dbReference type="Proteomes" id="UP001166286"/>
    </source>
</evidence>
<evidence type="ECO:0000313" key="3">
    <source>
        <dbReference type="EMBL" id="KAK0508982.1"/>
    </source>
</evidence>
<organism evidence="3 4">
    <name type="scientific">Cladonia borealis</name>
    <dbReference type="NCBI Taxonomy" id="184061"/>
    <lineage>
        <taxon>Eukaryota</taxon>
        <taxon>Fungi</taxon>
        <taxon>Dikarya</taxon>
        <taxon>Ascomycota</taxon>
        <taxon>Pezizomycotina</taxon>
        <taxon>Lecanoromycetes</taxon>
        <taxon>OSLEUM clade</taxon>
        <taxon>Lecanoromycetidae</taxon>
        <taxon>Lecanorales</taxon>
        <taxon>Lecanorineae</taxon>
        <taxon>Cladoniaceae</taxon>
        <taxon>Cladonia</taxon>
    </lineage>
</organism>
<dbReference type="PANTHER" id="PTHR33365">
    <property type="entry name" value="YALI0B05434P"/>
    <property type="match status" value="1"/>
</dbReference>
<name>A0AA39QTK8_9LECA</name>
<keyword evidence="4" id="KW-1185">Reference proteome</keyword>